<gene>
    <name evidence="2" type="ORF">HF324_00500</name>
</gene>
<dbReference type="Pfam" id="PF18845">
    <property type="entry name" value="baeRF_family3"/>
    <property type="match status" value="1"/>
</dbReference>
<feature type="compositionally biased region" description="Basic and acidic residues" evidence="1">
    <location>
        <begin position="66"/>
        <end position="89"/>
    </location>
</feature>
<evidence type="ECO:0000313" key="2">
    <source>
        <dbReference type="EMBL" id="QJB36420.1"/>
    </source>
</evidence>
<accession>A0ABX6L9J2</accession>
<evidence type="ECO:0000256" key="1">
    <source>
        <dbReference type="SAM" id="MobiDB-lite"/>
    </source>
</evidence>
<dbReference type="InterPro" id="IPR041289">
    <property type="entry name" value="Bact_RF_family3"/>
</dbReference>
<proteinExistence type="predicted"/>
<name>A0ABX6L9J2_9BACT</name>
<feature type="region of interest" description="Disordered" evidence="1">
    <location>
        <begin position="1"/>
        <end position="100"/>
    </location>
</feature>
<organism evidence="2 3">
    <name type="scientific">Chitinophaga oryzae</name>
    <dbReference type="NCBI Taxonomy" id="2725414"/>
    <lineage>
        <taxon>Bacteria</taxon>
        <taxon>Pseudomonadati</taxon>
        <taxon>Bacteroidota</taxon>
        <taxon>Chitinophagia</taxon>
        <taxon>Chitinophagales</taxon>
        <taxon>Chitinophagaceae</taxon>
        <taxon>Chitinophaga</taxon>
    </lineage>
</organism>
<dbReference type="RefSeq" id="WP_168859643.1">
    <property type="nucleotide sequence ID" value="NZ_CP051204.2"/>
</dbReference>
<dbReference type="Proteomes" id="UP000503144">
    <property type="component" value="Chromosome"/>
</dbReference>
<sequence length="470" mass="53627">MGKDKHGRFIPPKGKPSGNHRESELGLRENMPPEALAQNQAMTEKYTAGEDTPAANLPFRHHNRHTHNDQPAKDKQNQPENPGNREKVYEASAPPEGNNITGMDRATFTLLARFRSFPCITIVMPTHRYGMDVNEQKDVVKFKNYLQQIRHRLTQQQWEPEATERLLAPLQSLLLEENFWHRLDNGLVVYLANGFCRYYLLPETPEPGIYINHSFNMSPLLSLMNDRRHFYLLALGKERARLYKGDAYGMEAVPLPQLPDGDATQLYRTTAGARNEVHHEASREPFQGTFMPGYLRDIDEVLWKNRLANEHAPLMLAAVDEMVAQYKQISRYPYIQETALYGNFENARTDELFGQARPKLQPYFDAPVQQALANYMDHSATGLTSSIAADIIPAAYYGRVSYLFICKGEHLSGRFDAQNNQLEIYDPPKHDNDCLCTQAAVETILNSGKVYILDKEKMPADSAMAAFMRY</sequence>
<evidence type="ECO:0000313" key="3">
    <source>
        <dbReference type="Proteomes" id="UP000503144"/>
    </source>
</evidence>
<reference evidence="2" key="1">
    <citation type="submission" date="2020-09" db="EMBL/GenBank/DDBJ databases">
        <authorList>
            <person name="Kittiwongwattana C."/>
        </authorList>
    </citation>
    <scope>NUCLEOTIDE SEQUENCE</scope>
    <source>
        <strain evidence="2">1303</strain>
    </source>
</reference>
<dbReference type="EMBL" id="CP051204">
    <property type="protein sequence ID" value="QJB36420.1"/>
    <property type="molecule type" value="Genomic_DNA"/>
</dbReference>
<keyword evidence="3" id="KW-1185">Reference proteome</keyword>
<protein>
    <submittedName>
        <fullName evidence="2">Uncharacterized protein</fullName>
    </submittedName>
</protein>